<organism evidence="1 2">
    <name type="scientific">Hansschlegelia zhihuaiae</name>
    <dbReference type="NCBI Taxonomy" id="405005"/>
    <lineage>
        <taxon>Bacteria</taxon>
        <taxon>Pseudomonadati</taxon>
        <taxon>Pseudomonadota</taxon>
        <taxon>Alphaproteobacteria</taxon>
        <taxon>Hyphomicrobiales</taxon>
        <taxon>Methylopilaceae</taxon>
        <taxon>Hansschlegelia</taxon>
    </lineage>
</organism>
<accession>A0A4Q0MH52</accession>
<keyword evidence="2" id="KW-1185">Reference proteome</keyword>
<comment type="caution">
    <text evidence="1">The sequence shown here is derived from an EMBL/GenBank/DDBJ whole genome shotgun (WGS) entry which is preliminary data.</text>
</comment>
<name>A0A4Q0MH52_9HYPH</name>
<dbReference type="AlphaFoldDB" id="A0A4Q0MH52"/>
<evidence type="ECO:0000313" key="1">
    <source>
        <dbReference type="EMBL" id="RXF72820.1"/>
    </source>
</evidence>
<sequence>MKKIEDLVELVNAGAHLDLSASRKKVPDLIALAQAASRSKSNIIIDGSKKVDDLIAIVKAGRGRVTIRFTGT</sequence>
<proteinExistence type="predicted"/>
<dbReference type="EMBL" id="RYFI01000012">
    <property type="protein sequence ID" value="RXF72820.1"/>
    <property type="molecule type" value="Genomic_DNA"/>
</dbReference>
<dbReference type="OrthoDB" id="9991853at2"/>
<dbReference type="Proteomes" id="UP000289708">
    <property type="component" value="Unassembled WGS sequence"/>
</dbReference>
<gene>
    <name evidence="1" type="ORF">EK403_13360</name>
</gene>
<evidence type="ECO:0000313" key="2">
    <source>
        <dbReference type="Proteomes" id="UP000289708"/>
    </source>
</evidence>
<dbReference type="RefSeq" id="WP_128777981.1">
    <property type="nucleotide sequence ID" value="NZ_RYFI01000012.1"/>
</dbReference>
<protein>
    <submittedName>
        <fullName evidence="1">Uncharacterized protein</fullName>
    </submittedName>
</protein>
<reference evidence="1 2" key="1">
    <citation type="submission" date="2018-12" db="EMBL/GenBank/DDBJ databases">
        <title>bacterium Hansschlegelia zhihuaiae S113.</title>
        <authorList>
            <person name="He J."/>
        </authorList>
    </citation>
    <scope>NUCLEOTIDE SEQUENCE [LARGE SCALE GENOMIC DNA]</scope>
    <source>
        <strain evidence="1 2">S 113</strain>
    </source>
</reference>